<evidence type="ECO:0000313" key="1">
    <source>
        <dbReference type="EMBL" id="MBE1534894.1"/>
    </source>
</evidence>
<dbReference type="Proteomes" id="UP000627838">
    <property type="component" value="Unassembled WGS sequence"/>
</dbReference>
<gene>
    <name evidence="1" type="ORF">H4W34_004727</name>
</gene>
<name>A0ABR9JWF7_9ACTN</name>
<proteinExistence type="predicted"/>
<evidence type="ECO:0000313" key="2">
    <source>
        <dbReference type="Proteomes" id="UP000627838"/>
    </source>
</evidence>
<reference evidence="1 2" key="1">
    <citation type="submission" date="2020-10" db="EMBL/GenBank/DDBJ databases">
        <title>Sequencing the genomes of 1000 actinobacteria strains.</title>
        <authorList>
            <person name="Klenk H.-P."/>
        </authorList>
    </citation>
    <scope>NUCLEOTIDE SEQUENCE [LARGE SCALE GENOMIC DNA]</scope>
    <source>
        <strain evidence="1 2">DSM 46744</strain>
    </source>
</reference>
<protein>
    <submittedName>
        <fullName evidence="1">Uncharacterized protein</fullName>
    </submittedName>
</protein>
<keyword evidence="2" id="KW-1185">Reference proteome</keyword>
<sequence>MRVKLRLFERPGHRIVRPWRPLRHTALSDPDGYGWLVGDRDGLTALGALFSFASASRRTIVHVPLREGVPIDGYEKYLENCGGRVDLLLVHHSLGFRVTGWPRLRRTLTGGTPTTVRVDRDRTSRDTLTWEGRAHHRDFRDHLRPVTYARTLCLTGSRTAFAASATEFFAAAELGPRQKGVGKGHAALITTLTHILTPDDDPRRREIDVSYKAHPATLRSGKPPKR</sequence>
<dbReference type="RefSeq" id="WP_192761190.1">
    <property type="nucleotide sequence ID" value="NZ_JADBDZ010000001.1"/>
</dbReference>
<dbReference type="EMBL" id="JADBDZ010000001">
    <property type="protein sequence ID" value="MBE1534894.1"/>
    <property type="molecule type" value="Genomic_DNA"/>
</dbReference>
<accession>A0ABR9JWF7</accession>
<comment type="caution">
    <text evidence="1">The sequence shown here is derived from an EMBL/GenBank/DDBJ whole genome shotgun (WGS) entry which is preliminary data.</text>
</comment>
<organism evidence="1 2">
    <name type="scientific">Actinomadura algeriensis</name>
    <dbReference type="NCBI Taxonomy" id="1679523"/>
    <lineage>
        <taxon>Bacteria</taxon>
        <taxon>Bacillati</taxon>
        <taxon>Actinomycetota</taxon>
        <taxon>Actinomycetes</taxon>
        <taxon>Streptosporangiales</taxon>
        <taxon>Thermomonosporaceae</taxon>
        <taxon>Actinomadura</taxon>
    </lineage>
</organism>